<comment type="subcellular location">
    <subcellularLocation>
        <location evidence="1">Cell membrane</location>
        <topology evidence="1">Multi-pass membrane protein</topology>
    </subcellularLocation>
</comment>
<evidence type="ECO:0000256" key="3">
    <source>
        <dbReference type="ARBA" id="ARBA00022448"/>
    </source>
</evidence>
<evidence type="ECO:0000256" key="6">
    <source>
        <dbReference type="ARBA" id="ARBA00022692"/>
    </source>
</evidence>
<dbReference type="FunFam" id="1.20.1250.20:FF:000122">
    <property type="entry name" value="D-xylose transporter XylE"/>
    <property type="match status" value="1"/>
</dbReference>
<evidence type="ECO:0000256" key="7">
    <source>
        <dbReference type="ARBA" id="ARBA00022989"/>
    </source>
</evidence>
<evidence type="ECO:0000256" key="5">
    <source>
        <dbReference type="ARBA" id="ARBA00022597"/>
    </source>
</evidence>
<keyword evidence="5" id="KW-0762">Sugar transport</keyword>
<dbReference type="InterPro" id="IPR020846">
    <property type="entry name" value="MFS_dom"/>
</dbReference>
<feature type="transmembrane region" description="Helical" evidence="10">
    <location>
        <begin position="98"/>
        <end position="119"/>
    </location>
</feature>
<dbReference type="InterPro" id="IPR036259">
    <property type="entry name" value="MFS_trans_sf"/>
</dbReference>
<accession>A0A2K9PU32</accession>
<dbReference type="SUPFAM" id="SSF103473">
    <property type="entry name" value="MFS general substrate transporter"/>
    <property type="match status" value="1"/>
</dbReference>
<feature type="transmembrane region" description="Helical" evidence="10">
    <location>
        <begin position="346"/>
        <end position="368"/>
    </location>
</feature>
<dbReference type="InterPro" id="IPR005828">
    <property type="entry name" value="MFS_sugar_transport-like"/>
</dbReference>
<keyword evidence="6 10" id="KW-0812">Transmembrane</keyword>
<dbReference type="OrthoDB" id="9783823at2"/>
<feature type="transmembrane region" description="Helical" evidence="10">
    <location>
        <begin position="410"/>
        <end position="426"/>
    </location>
</feature>
<dbReference type="InterPro" id="IPR050814">
    <property type="entry name" value="Myo-inositol_Transporter"/>
</dbReference>
<feature type="transmembrane region" description="Helical" evidence="10">
    <location>
        <begin position="179"/>
        <end position="199"/>
    </location>
</feature>
<dbReference type="PROSITE" id="PS00217">
    <property type="entry name" value="SUGAR_TRANSPORT_2"/>
    <property type="match status" value="1"/>
</dbReference>
<proteinExistence type="inferred from homology"/>
<dbReference type="PROSITE" id="PS00216">
    <property type="entry name" value="SUGAR_TRANSPORT_1"/>
    <property type="match status" value="2"/>
</dbReference>
<feature type="transmembrane region" description="Helical" evidence="10">
    <location>
        <begin position="131"/>
        <end position="153"/>
    </location>
</feature>
<dbReference type="KEGG" id="fek:C1H87_15680"/>
<feature type="transmembrane region" description="Helical" evidence="10">
    <location>
        <begin position="380"/>
        <end position="398"/>
    </location>
</feature>
<dbReference type="PANTHER" id="PTHR48020:SF12">
    <property type="entry name" value="PROTON MYO-INOSITOL COTRANSPORTER"/>
    <property type="match status" value="1"/>
</dbReference>
<dbReference type="EMBL" id="CP025791">
    <property type="protein sequence ID" value="AUP80067.1"/>
    <property type="molecule type" value="Genomic_DNA"/>
</dbReference>
<evidence type="ECO:0000313" key="12">
    <source>
        <dbReference type="EMBL" id="AUP80067.1"/>
    </source>
</evidence>
<keyword evidence="7 10" id="KW-1133">Transmembrane helix</keyword>
<dbReference type="NCBIfam" id="TIGR00879">
    <property type="entry name" value="SP"/>
    <property type="match status" value="1"/>
</dbReference>
<gene>
    <name evidence="12" type="ORF">C1H87_15680</name>
</gene>
<feature type="transmembrane region" description="Helical" evidence="10">
    <location>
        <begin position="292"/>
        <end position="310"/>
    </location>
</feature>
<dbReference type="PROSITE" id="PS50850">
    <property type="entry name" value="MFS"/>
    <property type="match status" value="1"/>
</dbReference>
<feature type="transmembrane region" description="Helical" evidence="10">
    <location>
        <begin position="73"/>
        <end position="92"/>
    </location>
</feature>
<evidence type="ECO:0000259" key="11">
    <source>
        <dbReference type="PROSITE" id="PS50850"/>
    </source>
</evidence>
<protein>
    <submittedName>
        <fullName evidence="12">MFS transporter</fullName>
    </submittedName>
</protein>
<keyword evidence="13" id="KW-1185">Reference proteome</keyword>
<evidence type="ECO:0000256" key="8">
    <source>
        <dbReference type="ARBA" id="ARBA00023136"/>
    </source>
</evidence>
<keyword evidence="4" id="KW-1003">Cell membrane</keyword>
<keyword evidence="3 9" id="KW-0813">Transport</keyword>
<evidence type="ECO:0000256" key="1">
    <source>
        <dbReference type="ARBA" id="ARBA00004651"/>
    </source>
</evidence>
<sequence>MKKIIFLAIVASIGGFLFGFDTAVISGTTDLVKSQYALDDVLQGWYVSSGLVGCVFGVIVAGFASDKFGRKKALLMSAILFSLSAVGCAVASDFTYLVTSRLIGGIGVGVASMLSPMYISEIAPQSKRGMLTSLYQLAITVGILIAFLSNAFIQDFSLNSSLSEGLISKIFVSEQWRGMLGAETIPALLFFVLLLFIPASPRWLQSKGRTEEADAIIKKYNIESAKENQTHSEQGDQSKKYFKNRGIRIAIIAGAILAVLTQTSGINAIMYYGNSILQSGGADSNLAFQGQVLIGIINVLFTFIAIFTIDKIGRKKLLYIGVTTLIISLFLVGLMFYFNASMELKMLFILTFVAGFAFSYGPVIWVLLSELYPTEIRGRAMSIAVLSLWIANTVVGQLVPWLRSEISEHGIFWLFAIFCLPTYYIAKKYLPETKGKSLEEIEEYWMNK</sequence>
<dbReference type="AlphaFoldDB" id="A0A2K9PU32"/>
<feature type="transmembrane region" description="Helical" evidence="10">
    <location>
        <begin position="43"/>
        <end position="64"/>
    </location>
</feature>
<evidence type="ECO:0000256" key="2">
    <source>
        <dbReference type="ARBA" id="ARBA00010992"/>
    </source>
</evidence>
<feature type="transmembrane region" description="Helical" evidence="10">
    <location>
        <begin position="249"/>
        <end position="272"/>
    </location>
</feature>
<dbReference type="PRINTS" id="PR00171">
    <property type="entry name" value="SUGRTRNSPORT"/>
</dbReference>
<evidence type="ECO:0000256" key="4">
    <source>
        <dbReference type="ARBA" id="ARBA00022475"/>
    </source>
</evidence>
<dbReference type="PANTHER" id="PTHR48020">
    <property type="entry name" value="PROTON MYO-INOSITOL COTRANSPORTER"/>
    <property type="match status" value="1"/>
</dbReference>
<organism evidence="12 13">
    <name type="scientific">Flavivirga eckloniae</name>
    <dbReference type="NCBI Taxonomy" id="1803846"/>
    <lineage>
        <taxon>Bacteria</taxon>
        <taxon>Pseudomonadati</taxon>
        <taxon>Bacteroidota</taxon>
        <taxon>Flavobacteriia</taxon>
        <taxon>Flavobacteriales</taxon>
        <taxon>Flavobacteriaceae</taxon>
        <taxon>Flavivirga</taxon>
    </lineage>
</organism>
<dbReference type="Gene3D" id="1.20.1250.20">
    <property type="entry name" value="MFS general substrate transporter like domains"/>
    <property type="match status" value="2"/>
</dbReference>
<dbReference type="InterPro" id="IPR003663">
    <property type="entry name" value="Sugar/inositol_transpt"/>
</dbReference>
<dbReference type="GO" id="GO:0005886">
    <property type="term" value="C:plasma membrane"/>
    <property type="evidence" value="ECO:0007669"/>
    <property type="project" value="UniProtKB-SubCell"/>
</dbReference>
<evidence type="ECO:0000256" key="9">
    <source>
        <dbReference type="RuleBase" id="RU003346"/>
    </source>
</evidence>
<comment type="similarity">
    <text evidence="2 9">Belongs to the major facilitator superfamily. Sugar transporter (TC 2.A.1.1) family.</text>
</comment>
<reference evidence="12 13" key="1">
    <citation type="submission" date="2018-01" db="EMBL/GenBank/DDBJ databases">
        <title>Complete genome sequence of Flavivirga eckloniae ECD14 isolated from seaweed Ecklonia cava.</title>
        <authorList>
            <person name="Lee J.H."/>
            <person name="Baik K.S."/>
            <person name="Seong C.N."/>
        </authorList>
    </citation>
    <scope>NUCLEOTIDE SEQUENCE [LARGE SCALE GENOMIC DNA]</scope>
    <source>
        <strain evidence="12 13">ECD14</strain>
    </source>
</reference>
<dbReference type="Proteomes" id="UP000235826">
    <property type="component" value="Chromosome"/>
</dbReference>
<dbReference type="InterPro" id="IPR005829">
    <property type="entry name" value="Sugar_transporter_CS"/>
</dbReference>
<name>A0A2K9PU32_9FLAO</name>
<dbReference type="Pfam" id="PF00083">
    <property type="entry name" value="Sugar_tr"/>
    <property type="match status" value="1"/>
</dbReference>
<dbReference type="RefSeq" id="WP_102756719.1">
    <property type="nucleotide sequence ID" value="NZ_CP025791.1"/>
</dbReference>
<keyword evidence="8 10" id="KW-0472">Membrane</keyword>
<feature type="domain" description="Major facilitator superfamily (MFS) profile" evidence="11">
    <location>
        <begin position="7"/>
        <end position="434"/>
    </location>
</feature>
<evidence type="ECO:0000256" key="10">
    <source>
        <dbReference type="SAM" id="Phobius"/>
    </source>
</evidence>
<evidence type="ECO:0000313" key="13">
    <source>
        <dbReference type="Proteomes" id="UP000235826"/>
    </source>
</evidence>
<dbReference type="GO" id="GO:0022857">
    <property type="term" value="F:transmembrane transporter activity"/>
    <property type="evidence" value="ECO:0007669"/>
    <property type="project" value="InterPro"/>
</dbReference>
<feature type="transmembrane region" description="Helical" evidence="10">
    <location>
        <begin position="317"/>
        <end position="340"/>
    </location>
</feature>